<protein>
    <submittedName>
        <fullName evidence="2">General transcription factor IIA subunit 1 like</fullName>
    </submittedName>
</protein>
<dbReference type="EMBL" id="AC087816">
    <property type="status" value="NOT_ANNOTATED_CDS"/>
    <property type="molecule type" value="Genomic_DNA"/>
</dbReference>
<evidence type="ECO:0000313" key="3">
    <source>
        <dbReference type="Proteomes" id="UP000005640"/>
    </source>
</evidence>
<evidence type="ECO:0000313" key="2">
    <source>
        <dbReference type="Ensembl" id="ENSP00000421474.1"/>
    </source>
</evidence>
<dbReference type="HGNC" id="HGNC:30727">
    <property type="gene designation" value="GTF2A1L"/>
</dbReference>
<reference evidence="2" key="5">
    <citation type="submission" date="2025-09" db="UniProtKB">
        <authorList>
            <consortium name="Ensembl"/>
        </authorList>
    </citation>
    <scope>IDENTIFICATION</scope>
</reference>
<dbReference type="InterPro" id="IPR004855">
    <property type="entry name" value="TFIIA_asu/bsu"/>
</dbReference>
<dbReference type="OpenTargets" id="ENSG00000242441"/>
<dbReference type="Ensembl" id="ENST00000508440.1">
    <property type="protein sequence ID" value="ENSP00000421474.1"/>
    <property type="gene ID" value="ENSG00000242441.8"/>
</dbReference>
<dbReference type="GeneTree" id="ENSGT00940000163055"/>
<reference evidence="2 3" key="3">
    <citation type="journal article" date="2005" name="Nature">
        <title>Generation and annotation of the DNA sequences of human chromosomes 2 and 4.</title>
        <authorList>
            <person name="Hillier L.W."/>
            <person name="Graves T.A."/>
            <person name="Fulton R.S."/>
            <person name="Fulton L.A."/>
            <person name="Pepin K.H."/>
            <person name="Minx P."/>
            <person name="Wagner-McPherson C."/>
            <person name="Layman D."/>
            <person name="Wylie K."/>
            <person name="Sekhon M."/>
            <person name="Becker M.C."/>
            <person name="Fewell G.A."/>
            <person name="Delehaunty K.D."/>
            <person name="Miner T.L."/>
            <person name="Nash W.E."/>
            <person name="Kremitzki C."/>
            <person name="Oddy L."/>
            <person name="Du H."/>
            <person name="Sun H."/>
            <person name="Bradshaw-Cordum H."/>
            <person name="Ali J."/>
            <person name="Carter J."/>
            <person name="Cordes M."/>
            <person name="Harris A."/>
            <person name="Isak A."/>
            <person name="van Brunt A."/>
            <person name="Nguyen C."/>
            <person name="Du F."/>
            <person name="Courtney L."/>
            <person name="Kalicki J."/>
            <person name="Ozersky P."/>
            <person name="Abbott S."/>
            <person name="Armstrong J."/>
            <person name="Belter E.A."/>
            <person name="Caruso L."/>
            <person name="Cedroni M."/>
            <person name="Cotton M."/>
            <person name="Davidson T."/>
            <person name="Desai A."/>
            <person name="Elliott G."/>
            <person name="Erb T."/>
            <person name="Fronick C."/>
            <person name="Gaige T."/>
            <person name="Haakenson W."/>
            <person name="Haglund K."/>
            <person name="Holmes A."/>
            <person name="Harkins R."/>
            <person name="Kim K."/>
            <person name="Kruchowski S.S."/>
            <person name="Strong C.M."/>
            <person name="Grewal N."/>
            <person name="Goyea E."/>
            <person name="Hou S."/>
            <person name="Levy A."/>
            <person name="Martinka S."/>
            <person name="Mead K."/>
            <person name="McLellan M.D."/>
            <person name="Meyer R."/>
            <person name="Randall-Maher J."/>
            <person name="Tomlinson C."/>
            <person name="Dauphin-Kohlberg S."/>
            <person name="Kozlowicz-Reilly A."/>
            <person name="Shah N."/>
            <person name="Swearengen-Shahid S."/>
            <person name="Snider J."/>
            <person name="Strong J.T."/>
            <person name="Thompson J."/>
            <person name="Yoakum M."/>
            <person name="Leonard S."/>
            <person name="Pearman C."/>
            <person name="Trani L."/>
            <person name="Radionenko M."/>
            <person name="Waligorski J.E."/>
            <person name="Wang C."/>
            <person name="Rock S.M."/>
            <person name="Tin-Wollam A.M."/>
            <person name="Maupin R."/>
            <person name="Latreille P."/>
            <person name="Wendl M.C."/>
            <person name="Yang S.P."/>
            <person name="Pohl C."/>
            <person name="Wallis J.W."/>
            <person name="Spieth J."/>
            <person name="Bieri T.A."/>
            <person name="Berkowicz N."/>
            <person name="Nelson J.O."/>
            <person name="Osborne J."/>
            <person name="Ding L."/>
            <person name="Meyer R."/>
            <person name="Sabo A."/>
            <person name="Shotland Y."/>
            <person name="Sinha P."/>
            <person name="Wohldmann P.E."/>
            <person name="Cook L.L."/>
            <person name="Hickenbotham M.T."/>
            <person name="Eldred J."/>
            <person name="Williams D."/>
            <person name="Jones T.A."/>
            <person name="She X."/>
            <person name="Ciccarelli F.D."/>
            <person name="Izaurralde E."/>
            <person name="Taylor J."/>
            <person name="Schmutz J."/>
            <person name="Myers R.M."/>
            <person name="Cox D.R."/>
            <person name="Huang X."/>
            <person name="McPherson J.D."/>
            <person name="Mardis E.R."/>
            <person name="Clifton S.W."/>
            <person name="Warren W.C."/>
            <person name="Chinwalla A.T."/>
            <person name="Eddy S.R."/>
            <person name="Marra M.A."/>
            <person name="Ovcharenko I."/>
            <person name="Furey T.S."/>
            <person name="Miller W."/>
            <person name="Eichler E.E."/>
            <person name="Bork P."/>
            <person name="Suyama M."/>
            <person name="Torrents D."/>
            <person name="Waterston R.H."/>
            <person name="Wilson R.K."/>
        </authorList>
    </citation>
    <scope>NUCLEOTIDE SEQUENCE [LARGE SCALE GENOMIC DNA]</scope>
</reference>
<name>H0Y8M0_HUMAN</name>
<gene>
    <name evidence="2" type="primary">GTF2A1L</name>
</gene>
<dbReference type="SMR" id="H0Y8M0"/>
<dbReference type="GO" id="GO:0006367">
    <property type="term" value="P:transcription initiation at RNA polymerase II promoter"/>
    <property type="evidence" value="ECO:0007669"/>
    <property type="project" value="InterPro"/>
</dbReference>
<proteinExistence type="predicted"/>
<dbReference type="OrthoDB" id="6275927at2759"/>
<dbReference type="Proteomes" id="UP000005640">
    <property type="component" value="Chromosome 2"/>
</dbReference>
<feature type="compositionally biased region" description="Acidic residues" evidence="1">
    <location>
        <begin position="60"/>
        <end position="77"/>
    </location>
</feature>
<reference evidence="2 3" key="1">
    <citation type="journal article" date="2001" name="Nature">
        <title>Initial sequencing and analysis of the human genome.</title>
        <authorList>
            <consortium name="International Human Genome Sequencing Consortium"/>
            <person name="Lander E.S."/>
            <person name="Linton L.M."/>
            <person name="Birren B."/>
            <person name="Nusbaum C."/>
            <person name="Zody M.C."/>
            <person name="Baldwin J."/>
            <person name="Devon K."/>
            <person name="Dewar K."/>
            <person name="Doyle M."/>
            <person name="FitzHugh W."/>
            <person name="Funke R."/>
            <person name="Gage D."/>
            <person name="Harris K."/>
            <person name="Heaford A."/>
            <person name="Howland J."/>
            <person name="Kann L."/>
            <person name="Lehoczky J."/>
            <person name="LeVine R."/>
            <person name="McEwan P."/>
            <person name="McKernan K."/>
            <person name="Meldrim J."/>
            <person name="Mesirov J.P."/>
            <person name="Miranda C."/>
            <person name="Morris W."/>
            <person name="Naylor J."/>
            <person name="Raymond C."/>
            <person name="Rosetti M."/>
            <person name="Santos R."/>
            <person name="Sheridan A."/>
            <person name="Sougnez C."/>
            <person name="Stange-Thomann N."/>
            <person name="Stojanovic N."/>
            <person name="Subramanian A."/>
            <person name="Wyman D."/>
            <person name="Rogers J."/>
            <person name="Sulston J."/>
            <person name="Ainscough R."/>
            <person name="Beck S."/>
            <person name="Bentley D."/>
            <person name="Burton J."/>
            <person name="Clee C."/>
            <person name="Carter N."/>
            <person name="Coulson A."/>
            <person name="Deadman R."/>
            <person name="Deloukas P."/>
            <person name="Dunham A."/>
            <person name="Dunham I."/>
            <person name="Durbin R."/>
            <person name="French L."/>
            <person name="Grafham D."/>
            <person name="Gregory S."/>
            <person name="Hubbard T."/>
            <person name="Humphray S."/>
            <person name="Hunt A."/>
            <person name="Jones M."/>
            <person name="Lloyd C."/>
            <person name="McMurray A."/>
            <person name="Matthews L."/>
            <person name="Mercer S."/>
            <person name="Milne S."/>
            <person name="Mullikin J.C."/>
            <person name="Mungall A."/>
            <person name="Plumb R."/>
            <person name="Ross M."/>
            <person name="Shownkeen R."/>
            <person name="Sims S."/>
            <person name="Waterston R.H."/>
            <person name="Wilson R.K."/>
            <person name="Hillier L.W."/>
            <person name="McPherson J.D."/>
            <person name="Marra M.A."/>
            <person name="Mardis E.R."/>
            <person name="Fulton L.A."/>
            <person name="Chinwalla A.T."/>
            <person name="Pepin K.H."/>
            <person name="Gish W.R."/>
            <person name="Chissoe S.L."/>
            <person name="Wendl M.C."/>
            <person name="Delehaunty K.D."/>
            <person name="Miner T.L."/>
            <person name="Delehaunty A."/>
            <person name="Kramer J.B."/>
            <person name="Cook L.L."/>
            <person name="Fulton R.S."/>
            <person name="Johnson D.L."/>
            <person name="Minx P.J."/>
            <person name="Clifton S.W."/>
            <person name="Hawkins T."/>
            <person name="Branscomb E."/>
            <person name="Predki P."/>
            <person name="Richardson P."/>
            <person name="Wenning S."/>
            <person name="Slezak T."/>
            <person name="Doggett N."/>
            <person name="Cheng J.F."/>
            <person name="Olsen A."/>
            <person name="Lucas S."/>
            <person name="Elkin C."/>
            <person name="Uberbacher E."/>
            <person name="Frazier M."/>
            <person name="Gibbs R.A."/>
            <person name="Muzny D.M."/>
            <person name="Scherer S.E."/>
            <person name="Bouck J.B."/>
            <person name="Sodergren E.J."/>
            <person name="Worley K.C."/>
            <person name="Rives C.M."/>
            <person name="Gorrell J.H."/>
            <person name="Metzker M.L."/>
            <person name="Naylor S.L."/>
            <person name="Kucherlapati R.S."/>
            <person name="Nelson D.L."/>
            <person name="Weinstock G.M."/>
            <person name="Sakaki Y."/>
            <person name="Fujiyama A."/>
            <person name="Hattori M."/>
            <person name="Yada T."/>
            <person name="Toyoda A."/>
            <person name="Itoh T."/>
            <person name="Kawagoe C."/>
            <person name="Watanabe H."/>
            <person name="Totoki Y."/>
            <person name="Taylor T."/>
            <person name="Weissenbach J."/>
            <person name="Heilig R."/>
            <person name="Saurin W."/>
            <person name="Artiguenave F."/>
            <person name="Brottier P."/>
            <person name="Bruls T."/>
            <person name="Pelletier E."/>
            <person name="Robert C."/>
            <person name="Wincker P."/>
            <person name="Smith D.R."/>
            <person name="Doucette-Stamm L."/>
            <person name="Rubenfield M."/>
            <person name="Weinstock K."/>
            <person name="Lee H.M."/>
            <person name="Dubois J."/>
            <person name="Rosenthal A."/>
            <person name="Platzer M."/>
            <person name="Nyakatura G."/>
            <person name="Taudien S."/>
            <person name="Rump A."/>
            <person name="Yang H."/>
            <person name="Yu J."/>
            <person name="Wang J."/>
            <person name="Huang G."/>
            <person name="Gu J."/>
            <person name="Hood L."/>
            <person name="Rowen L."/>
            <person name="Madan A."/>
            <person name="Qin S."/>
            <person name="Davis R.W."/>
            <person name="Federspiel N.A."/>
            <person name="Abola A.P."/>
            <person name="Proctor M.J."/>
            <person name="Myers R.M."/>
            <person name="Schmutz J."/>
            <person name="Dickson M."/>
            <person name="Grimwood J."/>
            <person name="Cox D.R."/>
            <person name="Olson M.V."/>
            <person name="Kaul R."/>
            <person name="Raymond C."/>
            <person name="Shimizu N."/>
            <person name="Kawasaki K."/>
            <person name="Minoshima S."/>
            <person name="Evans G.A."/>
            <person name="Athanasiou M."/>
            <person name="Schultz R."/>
            <person name="Roe B.A."/>
            <person name="Chen F."/>
            <person name="Pan H."/>
            <person name="Ramser J."/>
            <person name="Lehrach H."/>
            <person name="Reinhardt R."/>
            <person name="McCombie W.R."/>
            <person name="de la Bastide M."/>
            <person name="Dedhia N."/>
            <person name="Blocker H."/>
            <person name="Hornischer K."/>
            <person name="Nordsiek G."/>
            <person name="Agarwala R."/>
            <person name="Aravind L."/>
            <person name="Bailey J.A."/>
            <person name="Bateman A."/>
            <person name="Batzoglou S."/>
            <person name="Birney E."/>
            <person name="Bork P."/>
            <person name="Brown D.G."/>
            <person name="Burge C.B."/>
            <person name="Cerutti L."/>
            <person name="Chen H.C."/>
            <person name="Church D."/>
            <person name="Clamp M."/>
            <person name="Copley R.R."/>
            <person name="Doerks T."/>
            <person name="Eddy S.R."/>
            <person name="Eichler E.E."/>
            <person name="Furey T.S."/>
            <person name="Galagan J."/>
            <person name="Gilbert J.G."/>
            <person name="Harmon C."/>
            <person name="Hayashizaki Y."/>
            <person name="Haussler D."/>
            <person name="Hermjakob H."/>
            <person name="Hokamp K."/>
            <person name="Jang W."/>
            <person name="Johnson L.S."/>
            <person name="Jones T.A."/>
            <person name="Kasif S."/>
            <person name="Kaspryzk A."/>
            <person name="Kennedy S."/>
            <person name="Kent W.J."/>
            <person name="Kitts P."/>
            <person name="Koonin E.V."/>
            <person name="Korf I."/>
            <person name="Kulp D."/>
            <person name="Lancet D."/>
            <person name="Lowe T.M."/>
            <person name="McLysaght A."/>
            <person name="Mikkelsen T."/>
            <person name="Moran J.V."/>
            <person name="Mulder N."/>
            <person name="Pollara V.J."/>
            <person name="Ponting C.P."/>
            <person name="Schuler G."/>
            <person name="Schultz J."/>
            <person name="Slater G."/>
            <person name="Smit A.F."/>
            <person name="Stupka E."/>
            <person name="Szustakowski J."/>
            <person name="Thierry-Mieg D."/>
            <person name="Thierry-Mieg J."/>
            <person name="Wagner L."/>
            <person name="Wallis J."/>
            <person name="Wheeler R."/>
            <person name="Williams A."/>
            <person name="Wolf Y.I."/>
            <person name="Wolfe K.H."/>
            <person name="Yang S.P."/>
            <person name="Yeh R.F."/>
            <person name="Collins F."/>
            <person name="Guyer M.S."/>
            <person name="Peterson J."/>
            <person name="Felsenfeld A."/>
            <person name="Wetterstrand K.A."/>
            <person name="Patrinos A."/>
            <person name="Morgan M.J."/>
            <person name="de Jong P."/>
            <person name="Catanese J.J."/>
            <person name="Osoegawa K."/>
            <person name="Shizuya H."/>
            <person name="Choi S."/>
            <person name="Chen Y.J."/>
        </authorList>
    </citation>
    <scope>NUCLEOTIDE SEQUENCE [LARGE SCALE GENOMIC DNA]</scope>
</reference>
<organism evidence="2 3">
    <name type="scientific">Homo sapiens</name>
    <name type="common">Human</name>
    <dbReference type="NCBI Taxonomy" id="9606"/>
    <lineage>
        <taxon>Eukaryota</taxon>
        <taxon>Metazoa</taxon>
        <taxon>Chordata</taxon>
        <taxon>Craniata</taxon>
        <taxon>Vertebrata</taxon>
        <taxon>Euteleostomi</taxon>
        <taxon>Mammalia</taxon>
        <taxon>Eutheria</taxon>
        <taxon>Euarchontoglires</taxon>
        <taxon>Primates</taxon>
        <taxon>Haplorrhini</taxon>
        <taxon>Catarrhini</taxon>
        <taxon>Hominidae</taxon>
        <taxon>Homo</taxon>
    </lineage>
</organism>
<dbReference type="EMBL" id="KF456667">
    <property type="status" value="NOT_ANNOTATED_CDS"/>
    <property type="molecule type" value="Genomic_DNA"/>
</dbReference>
<sequence>SGDTSSNEEIGSTRDADENEFLGNIDGGDLKVPEEEADSISNEDSATNSSDNEDPQVNIVEEDPLNSGDDVSEQDVPDLFDTDNVIVCQYDKAFPRRTSFNT</sequence>
<evidence type="ECO:0000256" key="1">
    <source>
        <dbReference type="SAM" id="MobiDB-lite"/>
    </source>
</evidence>
<dbReference type="HOGENOM" id="CLU_2283806_0_0_1"/>
<feature type="compositionally biased region" description="Polar residues" evidence="1">
    <location>
        <begin position="39"/>
        <end position="50"/>
    </location>
</feature>
<feature type="non-terminal residue" evidence="2">
    <location>
        <position position="1"/>
    </location>
</feature>
<feature type="region of interest" description="Disordered" evidence="1">
    <location>
        <begin position="1"/>
        <end position="77"/>
    </location>
</feature>
<dbReference type="EMBL" id="AC073082">
    <property type="status" value="NOT_ANNOTATED_CDS"/>
    <property type="molecule type" value="Genomic_DNA"/>
</dbReference>
<keyword evidence="3" id="KW-1185">Reference proteome</keyword>
<dbReference type="AlphaFoldDB" id="H0Y8M0"/>
<dbReference type="UCSC" id="uc061jao.1">
    <property type="organism name" value="human"/>
</dbReference>
<dbReference type="PANTHER" id="PTHR12694">
    <property type="entry name" value="TRANSCRIPTION INITIATION FACTOR IIA SUBUNIT 1"/>
    <property type="match status" value="1"/>
</dbReference>
<feature type="compositionally biased region" description="Polar residues" evidence="1">
    <location>
        <begin position="1"/>
        <end position="10"/>
    </location>
</feature>
<accession>H0Y8M0</accession>
<dbReference type="Bgee" id="ENSG00000242441">
    <property type="expression patterns" value="Expressed in left testis and 100 other cell types or tissues"/>
</dbReference>
<dbReference type="Antibodypedia" id="35034">
    <property type="antibodies" value="271 antibodies from 18 providers"/>
</dbReference>
<dbReference type="GO" id="GO:0005672">
    <property type="term" value="C:transcription factor TFIIA complex"/>
    <property type="evidence" value="ECO:0007669"/>
    <property type="project" value="InterPro"/>
</dbReference>
<reference evidence="2" key="4">
    <citation type="submission" date="2025-08" db="UniProtKB">
        <authorList>
            <consortium name="Ensembl"/>
        </authorList>
    </citation>
    <scope>IDENTIFICATION</scope>
</reference>
<reference evidence="2 3" key="2">
    <citation type="journal article" date="2004" name="Nature">
        <title>Finishing the euchromatic sequence of the human genome.</title>
        <authorList>
            <consortium name="International Human Genome Sequencing Consortium"/>
        </authorList>
    </citation>
    <scope>NUCLEOTIDE SEQUENCE [LARGE SCALE GENOMIC DNA]</scope>
</reference>
<dbReference type="Pfam" id="PF03153">
    <property type="entry name" value="TFIIA"/>
    <property type="match status" value="1"/>
</dbReference>
<dbReference type="PANTHER" id="PTHR12694:SF9">
    <property type="entry name" value="TFIIA-ALPHA AND BETA-LIKE FACTOR"/>
    <property type="match status" value="1"/>
</dbReference>
<dbReference type="ExpressionAtlas" id="H0Y8M0">
    <property type="expression patterns" value="baseline and differential"/>
</dbReference>
<dbReference type="VEuPathDB" id="HostDB:ENSG00000242441"/>